<evidence type="ECO:0000313" key="3">
    <source>
        <dbReference type="EMBL" id="CAL1543556.1"/>
    </source>
</evidence>
<dbReference type="CDD" id="cd01450">
    <property type="entry name" value="vWFA_subfamily_ECM"/>
    <property type="match status" value="1"/>
</dbReference>
<evidence type="ECO:0000259" key="2">
    <source>
        <dbReference type="PROSITE" id="PS50234"/>
    </source>
</evidence>
<dbReference type="Gene3D" id="3.40.50.410">
    <property type="entry name" value="von Willebrand factor, type A domain"/>
    <property type="match status" value="1"/>
</dbReference>
<dbReference type="Proteomes" id="UP001497497">
    <property type="component" value="Unassembled WGS sequence"/>
</dbReference>
<accession>A0AAV2IBP1</accession>
<dbReference type="PROSITE" id="PS50234">
    <property type="entry name" value="VWFA"/>
    <property type="match status" value="1"/>
</dbReference>
<reference evidence="3 4" key="1">
    <citation type="submission" date="2024-04" db="EMBL/GenBank/DDBJ databases">
        <authorList>
            <consortium name="Genoscope - CEA"/>
            <person name="William W."/>
        </authorList>
    </citation>
    <scope>NUCLEOTIDE SEQUENCE [LARGE SCALE GENOMIC DNA]</scope>
</reference>
<feature type="signal peptide" evidence="1">
    <location>
        <begin position="1"/>
        <end position="21"/>
    </location>
</feature>
<keyword evidence="1" id="KW-0732">Signal</keyword>
<dbReference type="InterPro" id="IPR050525">
    <property type="entry name" value="ECM_Assembly_Org"/>
</dbReference>
<sequence>MMLATTLCLSMFLTLFAGLQTAELGVATQGKEREVEVNGYQPLVLYLESLIRAIIEGLLAGLRLAEILLFLAAGQQPLACNGLMCDYNKCQRNTVADIVLLMDSSKSVGAQNWPTLLNFASEFTTNFWQGPANVQYAGITYSWAPVNLFDLETCENHTCIDTLLKRARFLNAQTFTDEAFEYISDYHIFDEEHGGRPDAKDFVVLFIQEGSSSPTRTIAMGQRLRDEGVGIIAVAIGSADTVGELYPIVNDPQDIIVTTGFDALHLIERKIVRRICLGAGTR</sequence>
<dbReference type="EMBL" id="CAXITT010000557">
    <property type="protein sequence ID" value="CAL1543556.1"/>
    <property type="molecule type" value="Genomic_DNA"/>
</dbReference>
<evidence type="ECO:0000256" key="1">
    <source>
        <dbReference type="SAM" id="SignalP"/>
    </source>
</evidence>
<organism evidence="3 4">
    <name type="scientific">Lymnaea stagnalis</name>
    <name type="common">Great pond snail</name>
    <name type="synonym">Helix stagnalis</name>
    <dbReference type="NCBI Taxonomy" id="6523"/>
    <lineage>
        <taxon>Eukaryota</taxon>
        <taxon>Metazoa</taxon>
        <taxon>Spiralia</taxon>
        <taxon>Lophotrochozoa</taxon>
        <taxon>Mollusca</taxon>
        <taxon>Gastropoda</taxon>
        <taxon>Heterobranchia</taxon>
        <taxon>Euthyneura</taxon>
        <taxon>Panpulmonata</taxon>
        <taxon>Hygrophila</taxon>
        <taxon>Lymnaeoidea</taxon>
        <taxon>Lymnaeidae</taxon>
        <taxon>Lymnaea</taxon>
    </lineage>
</organism>
<dbReference type="GO" id="GO:0005615">
    <property type="term" value="C:extracellular space"/>
    <property type="evidence" value="ECO:0007669"/>
    <property type="project" value="TreeGrafter"/>
</dbReference>
<dbReference type="PANTHER" id="PTHR24020">
    <property type="entry name" value="COLLAGEN ALPHA"/>
    <property type="match status" value="1"/>
</dbReference>
<dbReference type="Pfam" id="PF00092">
    <property type="entry name" value="VWA"/>
    <property type="match status" value="1"/>
</dbReference>
<comment type="caution">
    <text evidence="3">The sequence shown here is derived from an EMBL/GenBank/DDBJ whole genome shotgun (WGS) entry which is preliminary data.</text>
</comment>
<dbReference type="AlphaFoldDB" id="A0AAV2IBP1"/>
<feature type="domain" description="VWFA" evidence="2">
    <location>
        <begin position="97"/>
        <end position="275"/>
    </location>
</feature>
<dbReference type="PANTHER" id="PTHR24020:SF84">
    <property type="entry name" value="VWFA DOMAIN-CONTAINING PROTEIN"/>
    <property type="match status" value="1"/>
</dbReference>
<keyword evidence="4" id="KW-1185">Reference proteome</keyword>
<dbReference type="InterPro" id="IPR002035">
    <property type="entry name" value="VWF_A"/>
</dbReference>
<dbReference type="SUPFAM" id="SSF53300">
    <property type="entry name" value="vWA-like"/>
    <property type="match status" value="1"/>
</dbReference>
<dbReference type="InterPro" id="IPR036465">
    <property type="entry name" value="vWFA_dom_sf"/>
</dbReference>
<dbReference type="SMART" id="SM00327">
    <property type="entry name" value="VWA"/>
    <property type="match status" value="1"/>
</dbReference>
<proteinExistence type="predicted"/>
<protein>
    <recommendedName>
        <fullName evidence="2">VWFA domain-containing protein</fullName>
    </recommendedName>
</protein>
<name>A0AAV2IBP1_LYMST</name>
<feature type="chain" id="PRO_5043696447" description="VWFA domain-containing protein" evidence="1">
    <location>
        <begin position="22"/>
        <end position="282"/>
    </location>
</feature>
<evidence type="ECO:0000313" key="4">
    <source>
        <dbReference type="Proteomes" id="UP001497497"/>
    </source>
</evidence>
<gene>
    <name evidence="3" type="ORF">GSLYS_00017090001</name>
</gene>